<reference evidence="2 3" key="1">
    <citation type="submission" date="2016-12" db="EMBL/GenBank/DDBJ databases">
        <authorList>
            <person name="Song W.-J."/>
            <person name="Kurnit D.M."/>
        </authorList>
    </citation>
    <scope>NUCLEOTIDE SEQUENCE [LARGE SCALE GENOMIC DNA]</scope>
    <source>
        <strain evidence="2 3">CECT 9026</strain>
    </source>
</reference>
<evidence type="ECO:0000256" key="1">
    <source>
        <dbReference type="SAM" id="Phobius"/>
    </source>
</evidence>
<dbReference type="Proteomes" id="UP000184774">
    <property type="component" value="Unassembled WGS sequence"/>
</dbReference>
<keyword evidence="1" id="KW-1133">Transmembrane helix</keyword>
<organism evidence="2 3">
    <name type="scientific">Vibrio spartinae</name>
    <dbReference type="NCBI Taxonomy" id="1918945"/>
    <lineage>
        <taxon>Bacteria</taxon>
        <taxon>Pseudomonadati</taxon>
        <taxon>Pseudomonadota</taxon>
        <taxon>Gammaproteobacteria</taxon>
        <taxon>Vibrionales</taxon>
        <taxon>Vibrionaceae</taxon>
        <taxon>Vibrio</taxon>
    </lineage>
</organism>
<sequence length="41" mass="4711">MNQRRGTKKPQRLMVMGQLNLYITISYVVSLNVNDSLPSIM</sequence>
<evidence type="ECO:0000313" key="2">
    <source>
        <dbReference type="EMBL" id="SIO94082.1"/>
    </source>
</evidence>
<keyword evidence="1" id="KW-0472">Membrane</keyword>
<dbReference type="AlphaFoldDB" id="A0A1N6M3S0"/>
<accession>A0A1N6M3S0</accession>
<feature type="transmembrane region" description="Helical" evidence="1">
    <location>
        <begin position="12"/>
        <end position="33"/>
    </location>
</feature>
<gene>
    <name evidence="2" type="ORF">VSP9026_01763</name>
</gene>
<keyword evidence="1" id="KW-0812">Transmembrane</keyword>
<name>A0A1N6M3S0_9VIBR</name>
<dbReference type="EMBL" id="FSSB01000010">
    <property type="protein sequence ID" value="SIO94082.1"/>
    <property type="molecule type" value="Genomic_DNA"/>
</dbReference>
<evidence type="ECO:0000313" key="3">
    <source>
        <dbReference type="Proteomes" id="UP000184774"/>
    </source>
</evidence>
<protein>
    <submittedName>
        <fullName evidence="2">Uncharacterized protein</fullName>
    </submittedName>
</protein>
<proteinExistence type="predicted"/>